<dbReference type="InterPro" id="IPR005599">
    <property type="entry name" value="GPI_mannosylTrfase"/>
</dbReference>
<evidence type="ECO:0000313" key="11">
    <source>
        <dbReference type="Proteomes" id="UP000321393"/>
    </source>
</evidence>
<feature type="transmembrane region" description="Helical" evidence="8">
    <location>
        <begin position="242"/>
        <end position="261"/>
    </location>
</feature>
<dbReference type="EMBL" id="SSTE01014064">
    <property type="protein sequence ID" value="KAA0046349.1"/>
    <property type="molecule type" value="Genomic_DNA"/>
</dbReference>
<feature type="transmembrane region" description="Helical" evidence="8">
    <location>
        <begin position="96"/>
        <end position="114"/>
    </location>
</feature>
<dbReference type="GO" id="GO:0005789">
    <property type="term" value="C:endoplasmic reticulum membrane"/>
    <property type="evidence" value="ECO:0007669"/>
    <property type="project" value="UniProtKB-SubCell"/>
</dbReference>
<evidence type="ECO:0000313" key="10">
    <source>
        <dbReference type="EMBL" id="TYK30513.1"/>
    </source>
</evidence>
<dbReference type="Proteomes" id="UP000321393">
    <property type="component" value="Unassembled WGS sequence"/>
</dbReference>
<proteinExistence type="inferred from homology"/>
<comment type="subcellular location">
    <subcellularLocation>
        <location evidence="1 8">Endoplasmic reticulum membrane</location>
        <topology evidence="1 8">Multi-pass membrane protein</topology>
    </subcellularLocation>
</comment>
<feature type="transmembrane region" description="Helical" evidence="8">
    <location>
        <begin position="180"/>
        <end position="200"/>
    </location>
</feature>
<dbReference type="OrthoDB" id="416834at2759"/>
<organism evidence="9 11">
    <name type="scientific">Cucumis melo var. makuwa</name>
    <name type="common">Oriental melon</name>
    <dbReference type="NCBI Taxonomy" id="1194695"/>
    <lineage>
        <taxon>Eukaryota</taxon>
        <taxon>Viridiplantae</taxon>
        <taxon>Streptophyta</taxon>
        <taxon>Embryophyta</taxon>
        <taxon>Tracheophyta</taxon>
        <taxon>Spermatophyta</taxon>
        <taxon>Magnoliopsida</taxon>
        <taxon>eudicotyledons</taxon>
        <taxon>Gunneridae</taxon>
        <taxon>Pentapetalae</taxon>
        <taxon>rosids</taxon>
        <taxon>fabids</taxon>
        <taxon>Cucurbitales</taxon>
        <taxon>Cucurbitaceae</taxon>
        <taxon>Benincaseae</taxon>
        <taxon>Cucumis</taxon>
    </lineage>
</organism>
<feature type="transmembrane region" description="Helical" evidence="8">
    <location>
        <begin position="206"/>
        <end position="230"/>
    </location>
</feature>
<comment type="caution">
    <text evidence="9">The sequence shown here is derived from an EMBL/GenBank/DDBJ whole genome shotgun (WGS) entry which is preliminary data.</text>
</comment>
<gene>
    <name evidence="10" type="ORF">E5676_scaffold426G00560</name>
    <name evidence="9" type="ORF">E6C27_scaffold149G00580</name>
</gene>
<evidence type="ECO:0000256" key="5">
    <source>
        <dbReference type="ARBA" id="ARBA00022824"/>
    </source>
</evidence>
<dbReference type="EC" id="2.4.1.-" evidence="8"/>
<keyword evidence="5 8" id="KW-0256">Endoplasmic reticulum</keyword>
<dbReference type="Proteomes" id="UP000321947">
    <property type="component" value="Unassembled WGS sequence"/>
</dbReference>
<sequence length="436" mass="50215">MVQKRPKTLVTTSKLVRNEDSPELLRSEKPKSKRYDLFFSMNKVLLFCLAFRFANAFLLQTYFNPDEHWQALEVAHYITFGYGHLTWEWKRGIRSYLHPLLFAFLYKVLALLGVDTPLLMIKAPRLLQSIFSAVGDFYLYRLSRALFGDYVAKWALFSQLTNWFMFFCFNRTLSNSLETVLTLASLYYWPCISVVPTRISKVSRKLALFMAALSCGIRPTSAITWLYVGLLELFSANDRLRFIFLEAAPIGSLVLGITFLLDRVMYGSWTLVPLNFLRFNVFSSGGDFYGTHKWHWYFTQGFSAMLFSFIPFSISGIVASRKWKLSGLLVWVLGIHSLLGHKEFRFVLPILPIALMFSGYSLAALRSQTSPNSKREKSRNLHTKRPMKMSLATIFLLATNIPMGLYMSLVHQKAYCTERNGGRNESSGKRSCEWES</sequence>
<keyword evidence="6 8" id="KW-1133">Transmembrane helix</keyword>
<dbReference type="STRING" id="1194695.A0A5A7TYM1"/>
<dbReference type="Pfam" id="PF03901">
    <property type="entry name" value="Glyco_transf_22"/>
    <property type="match status" value="1"/>
</dbReference>
<evidence type="ECO:0000256" key="4">
    <source>
        <dbReference type="ARBA" id="ARBA00022692"/>
    </source>
</evidence>
<evidence type="ECO:0000256" key="8">
    <source>
        <dbReference type="RuleBase" id="RU363075"/>
    </source>
</evidence>
<name>A0A5A7TYM1_CUCMM</name>
<keyword evidence="7 8" id="KW-0472">Membrane</keyword>
<dbReference type="GO" id="GO:0006506">
    <property type="term" value="P:GPI anchor biosynthetic process"/>
    <property type="evidence" value="ECO:0007669"/>
    <property type="project" value="TreeGrafter"/>
</dbReference>
<reference evidence="11 12" key="1">
    <citation type="submission" date="2019-08" db="EMBL/GenBank/DDBJ databases">
        <title>Draft genome sequences of two oriental melons (Cucumis melo L. var makuwa).</title>
        <authorList>
            <person name="Kwon S.-Y."/>
        </authorList>
    </citation>
    <scope>NUCLEOTIDE SEQUENCE [LARGE SCALE GENOMIC DNA]</scope>
    <source>
        <strain evidence="12">cv. Chang Bougi</strain>
        <strain evidence="11">cv. SW 3</strain>
        <tissue evidence="9">Leaf</tissue>
    </source>
</reference>
<dbReference type="GO" id="GO:0000026">
    <property type="term" value="F:alpha-1,2-mannosyltransferase activity"/>
    <property type="evidence" value="ECO:0007669"/>
    <property type="project" value="TreeGrafter"/>
</dbReference>
<evidence type="ECO:0000256" key="2">
    <source>
        <dbReference type="ARBA" id="ARBA00022676"/>
    </source>
</evidence>
<feature type="transmembrane region" description="Helical" evidence="8">
    <location>
        <begin position="346"/>
        <end position="365"/>
    </location>
</feature>
<keyword evidence="3 10" id="KW-0808">Transferase</keyword>
<feature type="transmembrane region" description="Helical" evidence="8">
    <location>
        <begin position="154"/>
        <end position="173"/>
    </location>
</feature>
<keyword evidence="4 8" id="KW-0812">Transmembrane</keyword>
<evidence type="ECO:0000313" key="12">
    <source>
        <dbReference type="Proteomes" id="UP000321947"/>
    </source>
</evidence>
<dbReference type="PANTHER" id="PTHR22760:SF4">
    <property type="entry name" value="GPI MANNOSYLTRANSFERASE 3"/>
    <property type="match status" value="1"/>
</dbReference>
<evidence type="ECO:0000256" key="6">
    <source>
        <dbReference type="ARBA" id="ARBA00022989"/>
    </source>
</evidence>
<feature type="transmembrane region" description="Helical" evidence="8">
    <location>
        <begin position="294"/>
        <end position="314"/>
    </location>
</feature>
<dbReference type="EMBL" id="SSTD01000604">
    <property type="protein sequence ID" value="TYK30513.1"/>
    <property type="molecule type" value="Genomic_DNA"/>
</dbReference>
<evidence type="ECO:0000313" key="9">
    <source>
        <dbReference type="EMBL" id="KAA0046349.1"/>
    </source>
</evidence>
<feature type="transmembrane region" description="Helical" evidence="8">
    <location>
        <begin position="386"/>
        <end position="409"/>
    </location>
</feature>
<protein>
    <recommendedName>
        <fullName evidence="8">Mannosyltransferase</fullName>
        <ecNumber evidence="8">2.4.1.-</ecNumber>
    </recommendedName>
</protein>
<comment type="similarity">
    <text evidence="8">Belongs to the glycosyltransferase 22 family.</text>
</comment>
<feature type="transmembrane region" description="Helical" evidence="8">
    <location>
        <begin position="323"/>
        <end position="340"/>
    </location>
</feature>
<evidence type="ECO:0000256" key="3">
    <source>
        <dbReference type="ARBA" id="ARBA00022679"/>
    </source>
</evidence>
<evidence type="ECO:0000256" key="7">
    <source>
        <dbReference type="ARBA" id="ARBA00023136"/>
    </source>
</evidence>
<keyword evidence="2 8" id="KW-0328">Glycosyltransferase</keyword>
<dbReference type="PANTHER" id="PTHR22760">
    <property type="entry name" value="GLYCOSYLTRANSFERASE"/>
    <property type="match status" value="1"/>
</dbReference>
<evidence type="ECO:0000256" key="1">
    <source>
        <dbReference type="ARBA" id="ARBA00004477"/>
    </source>
</evidence>
<accession>A0A5A7TYM1</accession>
<dbReference type="AlphaFoldDB" id="A0A5A7TYM1"/>